<keyword evidence="1" id="KW-1133">Transmembrane helix</keyword>
<comment type="caution">
    <text evidence="2">The sequence shown here is derived from an EMBL/GenBank/DDBJ whole genome shotgun (WGS) entry which is preliminary data.</text>
</comment>
<evidence type="ECO:0000313" key="2">
    <source>
        <dbReference type="EMBL" id="KAI5409230.1"/>
    </source>
</evidence>
<proteinExistence type="predicted"/>
<dbReference type="Proteomes" id="UP001058974">
    <property type="component" value="Chromosome 5"/>
</dbReference>
<dbReference type="AlphaFoldDB" id="A0A9D4WX75"/>
<reference evidence="2 3" key="1">
    <citation type="journal article" date="2022" name="Nat. Genet.">
        <title>Improved pea reference genome and pan-genome highlight genomic features and evolutionary characteristics.</title>
        <authorList>
            <person name="Yang T."/>
            <person name="Liu R."/>
            <person name="Luo Y."/>
            <person name="Hu S."/>
            <person name="Wang D."/>
            <person name="Wang C."/>
            <person name="Pandey M.K."/>
            <person name="Ge S."/>
            <person name="Xu Q."/>
            <person name="Li N."/>
            <person name="Li G."/>
            <person name="Huang Y."/>
            <person name="Saxena R.K."/>
            <person name="Ji Y."/>
            <person name="Li M."/>
            <person name="Yan X."/>
            <person name="He Y."/>
            <person name="Liu Y."/>
            <person name="Wang X."/>
            <person name="Xiang C."/>
            <person name="Varshney R.K."/>
            <person name="Ding H."/>
            <person name="Gao S."/>
            <person name="Zong X."/>
        </authorList>
    </citation>
    <scope>NUCLEOTIDE SEQUENCE [LARGE SCALE GENOMIC DNA]</scope>
    <source>
        <strain evidence="2 3">cv. Zhongwan 6</strain>
    </source>
</reference>
<organism evidence="2 3">
    <name type="scientific">Pisum sativum</name>
    <name type="common">Garden pea</name>
    <name type="synonym">Lathyrus oleraceus</name>
    <dbReference type="NCBI Taxonomy" id="3888"/>
    <lineage>
        <taxon>Eukaryota</taxon>
        <taxon>Viridiplantae</taxon>
        <taxon>Streptophyta</taxon>
        <taxon>Embryophyta</taxon>
        <taxon>Tracheophyta</taxon>
        <taxon>Spermatophyta</taxon>
        <taxon>Magnoliopsida</taxon>
        <taxon>eudicotyledons</taxon>
        <taxon>Gunneridae</taxon>
        <taxon>Pentapetalae</taxon>
        <taxon>rosids</taxon>
        <taxon>fabids</taxon>
        <taxon>Fabales</taxon>
        <taxon>Fabaceae</taxon>
        <taxon>Papilionoideae</taxon>
        <taxon>50 kb inversion clade</taxon>
        <taxon>NPAAA clade</taxon>
        <taxon>Hologalegina</taxon>
        <taxon>IRL clade</taxon>
        <taxon>Fabeae</taxon>
        <taxon>Lathyrus</taxon>
    </lineage>
</organism>
<keyword evidence="1" id="KW-0812">Transmembrane</keyword>
<keyword evidence="3" id="KW-1185">Reference proteome</keyword>
<feature type="transmembrane region" description="Helical" evidence="1">
    <location>
        <begin position="147"/>
        <end position="167"/>
    </location>
</feature>
<accession>A0A9D4WX75</accession>
<keyword evidence="1" id="KW-0472">Membrane</keyword>
<name>A0A9D4WX75_PEA</name>
<gene>
    <name evidence="2" type="ORF">KIW84_054869</name>
</gene>
<sequence length="170" mass="20018">MITQSLLFFNSNPRQKPLNFNPFFHSKSLIFWFITSNGAIEDKISALHLGCTFKLTDFTFLEDIKEEIHYLLPYGDNRKIVKLENHSPSIDNIGNIEFNKFELKTQSDVRTMWNTYFRFETKVLLELETTISRSIKDILNISKRSTWILKCSVAFYVELIYVILILFSES</sequence>
<dbReference type="EMBL" id="JAMSHJ010000005">
    <property type="protein sequence ID" value="KAI5409230.1"/>
    <property type="molecule type" value="Genomic_DNA"/>
</dbReference>
<evidence type="ECO:0000256" key="1">
    <source>
        <dbReference type="SAM" id="Phobius"/>
    </source>
</evidence>
<dbReference type="Gramene" id="Psat05G0486900-T1">
    <property type="protein sequence ID" value="KAI5409230.1"/>
    <property type="gene ID" value="KIW84_054869"/>
</dbReference>
<protein>
    <submittedName>
        <fullName evidence="2">Uncharacterized protein</fullName>
    </submittedName>
</protein>
<evidence type="ECO:0000313" key="3">
    <source>
        <dbReference type="Proteomes" id="UP001058974"/>
    </source>
</evidence>